<sequence>MSDKNNKSGKSDADKVIDELREDNWLLIAIIEENQMEEKTKGWKEIAAKRGLTLAAAKQRLAKMKERYHAGTDGVVLPEPPIKRRNRRGAKQAILDDEDDGEEIDGGEDVPSAHTAHLAPPASVRARASSTHRSRAPRASQASLPAPKPTRGGKRAKPAFEEEAGDNGEDISSAPQTTANKRQKRSTRSTAKQNSSRQDDGEEKQKSSSQDDGEVKPSTKKIPVRALLFCPLHSPAHPNATRVAQMGQSSLARSRQRQERERQDRNTRQTWGLSTGERDEESEAARYAQGLDAAANLITYGSSEGPAVHGPATDNNNDGNEEAQAETSPKKKNKRTALPTLEDKRRKLAERHARQSKEKDGEDEEDE</sequence>
<evidence type="ECO:0000313" key="2">
    <source>
        <dbReference type="EMBL" id="KAK8043498.1"/>
    </source>
</evidence>
<feature type="region of interest" description="Disordered" evidence="1">
    <location>
        <begin position="70"/>
        <end position="220"/>
    </location>
</feature>
<name>A0ABR1TA64_9PEZI</name>
<feature type="compositionally biased region" description="Basic and acidic residues" evidence="1">
    <location>
        <begin position="197"/>
        <end position="206"/>
    </location>
</feature>
<accession>A0ABR1TA64</accession>
<gene>
    <name evidence="2" type="ORF">PG993_005928</name>
</gene>
<feature type="compositionally biased region" description="Basic and acidic residues" evidence="1">
    <location>
        <begin position="341"/>
        <end position="360"/>
    </location>
</feature>
<evidence type="ECO:0008006" key="4">
    <source>
        <dbReference type="Google" id="ProtNLM"/>
    </source>
</evidence>
<feature type="region of interest" description="Disordered" evidence="1">
    <location>
        <begin position="233"/>
        <end position="284"/>
    </location>
</feature>
<feature type="compositionally biased region" description="Low complexity" evidence="1">
    <location>
        <begin position="119"/>
        <end position="129"/>
    </location>
</feature>
<feature type="region of interest" description="Disordered" evidence="1">
    <location>
        <begin position="298"/>
        <end position="367"/>
    </location>
</feature>
<evidence type="ECO:0000256" key="1">
    <source>
        <dbReference type="SAM" id="MobiDB-lite"/>
    </source>
</evidence>
<protein>
    <recommendedName>
        <fullName evidence="4">Myb-like domain-containing protein</fullName>
    </recommendedName>
</protein>
<proteinExistence type="predicted"/>
<reference evidence="2 3" key="1">
    <citation type="submission" date="2023-01" db="EMBL/GenBank/DDBJ databases">
        <title>Analysis of 21 Apiospora genomes using comparative genomics revels a genus with tremendous synthesis potential of carbohydrate active enzymes and secondary metabolites.</title>
        <authorList>
            <person name="Sorensen T."/>
        </authorList>
    </citation>
    <scope>NUCLEOTIDE SEQUENCE [LARGE SCALE GENOMIC DNA]</scope>
    <source>
        <strain evidence="2 3">CBS 33761</strain>
    </source>
</reference>
<dbReference type="Proteomes" id="UP001444661">
    <property type="component" value="Unassembled WGS sequence"/>
</dbReference>
<feature type="compositionally biased region" description="Acidic residues" evidence="1">
    <location>
        <begin position="95"/>
        <end position="108"/>
    </location>
</feature>
<organism evidence="2 3">
    <name type="scientific">Apiospora rasikravindrae</name>
    <dbReference type="NCBI Taxonomy" id="990691"/>
    <lineage>
        <taxon>Eukaryota</taxon>
        <taxon>Fungi</taxon>
        <taxon>Dikarya</taxon>
        <taxon>Ascomycota</taxon>
        <taxon>Pezizomycotina</taxon>
        <taxon>Sordariomycetes</taxon>
        <taxon>Xylariomycetidae</taxon>
        <taxon>Amphisphaeriales</taxon>
        <taxon>Apiosporaceae</taxon>
        <taxon>Apiospora</taxon>
    </lineage>
</organism>
<keyword evidence="3" id="KW-1185">Reference proteome</keyword>
<feature type="compositionally biased region" description="Basic and acidic residues" evidence="1">
    <location>
        <begin position="256"/>
        <end position="267"/>
    </location>
</feature>
<comment type="caution">
    <text evidence="2">The sequence shown here is derived from an EMBL/GenBank/DDBJ whole genome shotgun (WGS) entry which is preliminary data.</text>
</comment>
<dbReference type="EMBL" id="JAQQWK010000004">
    <property type="protein sequence ID" value="KAK8043498.1"/>
    <property type="molecule type" value="Genomic_DNA"/>
</dbReference>
<evidence type="ECO:0000313" key="3">
    <source>
        <dbReference type="Proteomes" id="UP001444661"/>
    </source>
</evidence>